<dbReference type="PIRSF" id="PIRSF000232">
    <property type="entry name" value="YdjA"/>
    <property type="match status" value="1"/>
</dbReference>
<keyword evidence="3 8" id="KW-0285">Flavoprotein</keyword>
<keyword evidence="11" id="KW-1185">Reference proteome</keyword>
<evidence type="ECO:0000256" key="4">
    <source>
        <dbReference type="ARBA" id="ARBA00022643"/>
    </source>
</evidence>
<dbReference type="Pfam" id="PF00881">
    <property type="entry name" value="Nitroreductase"/>
    <property type="match status" value="1"/>
</dbReference>
<keyword evidence="5 8" id="KW-0521">NADP</keyword>
<evidence type="ECO:0000313" key="10">
    <source>
        <dbReference type="EMBL" id="MFD1190957.1"/>
    </source>
</evidence>
<dbReference type="PANTHER" id="PTHR43821:SF1">
    <property type="entry name" value="NAD(P)H NITROREDUCTASE YDJA-RELATED"/>
    <property type="match status" value="1"/>
</dbReference>
<dbReference type="InterPro" id="IPR026021">
    <property type="entry name" value="YdjA-like"/>
</dbReference>
<organism evidence="10 11">
    <name type="scientific">Phenylobacterium conjunctum</name>
    <dbReference type="NCBI Taxonomy" id="1298959"/>
    <lineage>
        <taxon>Bacteria</taxon>
        <taxon>Pseudomonadati</taxon>
        <taxon>Pseudomonadota</taxon>
        <taxon>Alphaproteobacteria</taxon>
        <taxon>Caulobacterales</taxon>
        <taxon>Caulobacteraceae</taxon>
        <taxon>Phenylobacterium</taxon>
    </lineage>
</organism>
<evidence type="ECO:0000256" key="3">
    <source>
        <dbReference type="ARBA" id="ARBA00022630"/>
    </source>
</evidence>
<dbReference type="PANTHER" id="PTHR43821">
    <property type="entry name" value="NAD(P)H NITROREDUCTASE YDJA-RELATED"/>
    <property type="match status" value="1"/>
</dbReference>
<gene>
    <name evidence="10" type="ORF">ACFQ27_10235</name>
</gene>
<proteinExistence type="inferred from homology"/>
<evidence type="ECO:0000256" key="6">
    <source>
        <dbReference type="ARBA" id="ARBA00023002"/>
    </source>
</evidence>
<name>A0ABW3T1I9_9CAUL</name>
<evidence type="ECO:0000256" key="1">
    <source>
        <dbReference type="ARBA" id="ARBA00001917"/>
    </source>
</evidence>
<feature type="domain" description="Nitroreductase" evidence="9">
    <location>
        <begin position="29"/>
        <end position="180"/>
    </location>
</feature>
<dbReference type="RefSeq" id="WP_377353511.1">
    <property type="nucleotide sequence ID" value="NZ_JBHTLQ010000019.1"/>
</dbReference>
<evidence type="ECO:0000256" key="8">
    <source>
        <dbReference type="PIRNR" id="PIRNR000232"/>
    </source>
</evidence>
<comment type="caution">
    <text evidence="10">The sequence shown here is derived from an EMBL/GenBank/DDBJ whole genome shotgun (WGS) entry which is preliminary data.</text>
</comment>
<comment type="cofactor">
    <cofactor evidence="1 8">
        <name>FMN</name>
        <dbReference type="ChEBI" id="CHEBI:58210"/>
    </cofactor>
</comment>
<dbReference type="InterPro" id="IPR029479">
    <property type="entry name" value="Nitroreductase"/>
</dbReference>
<protein>
    <recommendedName>
        <fullName evidence="8">Putative NAD(P)H nitroreductase</fullName>
        <ecNumber evidence="8">1.-.-.-</ecNumber>
    </recommendedName>
</protein>
<dbReference type="Gene3D" id="3.40.109.10">
    <property type="entry name" value="NADH Oxidase"/>
    <property type="match status" value="1"/>
</dbReference>
<evidence type="ECO:0000256" key="7">
    <source>
        <dbReference type="ARBA" id="ARBA00023027"/>
    </source>
</evidence>
<comment type="similarity">
    <text evidence="2 8">Belongs to the nitroreductase family.</text>
</comment>
<evidence type="ECO:0000259" key="9">
    <source>
        <dbReference type="Pfam" id="PF00881"/>
    </source>
</evidence>
<keyword evidence="6 8" id="KW-0560">Oxidoreductase</keyword>
<dbReference type="EMBL" id="JBHTLQ010000019">
    <property type="protein sequence ID" value="MFD1190957.1"/>
    <property type="molecule type" value="Genomic_DNA"/>
</dbReference>
<evidence type="ECO:0000256" key="5">
    <source>
        <dbReference type="ARBA" id="ARBA00022857"/>
    </source>
</evidence>
<dbReference type="InterPro" id="IPR000415">
    <property type="entry name" value="Nitroreductase-like"/>
</dbReference>
<dbReference type="Proteomes" id="UP001597216">
    <property type="component" value="Unassembled WGS sequence"/>
</dbReference>
<dbReference type="EC" id="1.-.-.-" evidence="8"/>
<evidence type="ECO:0000313" key="11">
    <source>
        <dbReference type="Proteomes" id="UP001597216"/>
    </source>
</evidence>
<keyword evidence="4 8" id="KW-0288">FMN</keyword>
<dbReference type="InterPro" id="IPR052530">
    <property type="entry name" value="NAD(P)H_nitroreductase"/>
</dbReference>
<accession>A0ABW3T1I9</accession>
<reference evidence="11" key="1">
    <citation type="journal article" date="2019" name="Int. J. Syst. Evol. Microbiol.">
        <title>The Global Catalogue of Microorganisms (GCM) 10K type strain sequencing project: providing services to taxonomists for standard genome sequencing and annotation.</title>
        <authorList>
            <consortium name="The Broad Institute Genomics Platform"/>
            <consortium name="The Broad Institute Genome Sequencing Center for Infectious Disease"/>
            <person name="Wu L."/>
            <person name="Ma J."/>
        </authorList>
    </citation>
    <scope>NUCLEOTIDE SEQUENCE [LARGE SCALE GENOMIC DNA]</scope>
    <source>
        <strain evidence="11">CCUG 55074</strain>
    </source>
</reference>
<dbReference type="SUPFAM" id="SSF55469">
    <property type="entry name" value="FMN-dependent nitroreductase-like"/>
    <property type="match status" value="1"/>
</dbReference>
<evidence type="ECO:0000256" key="2">
    <source>
        <dbReference type="ARBA" id="ARBA00007118"/>
    </source>
</evidence>
<sequence>MIPNLPPAPAFGEPLEIAAWPEVLAFLARRRSASALTLVEPAPDRATLEALLALAARVPDHGKLAPWRFVVLESGPKAALAARLEALAQARGDTRAAAKLGKLKSPPLGVAVVASPVAGEIPEWEQLLSAGAVCTTLLYAAQALGYGANWITDWYAYDPEACALLGLSPQERVAGYIFLGTAREAPLERERPALAPLVSDWTP</sequence>
<keyword evidence="7 8" id="KW-0520">NAD</keyword>